<evidence type="ECO:0000313" key="1">
    <source>
        <dbReference type="EMBL" id="KKL72015.1"/>
    </source>
</evidence>
<dbReference type="CDD" id="cd00829">
    <property type="entry name" value="SCP-x_thiolase"/>
    <property type="match status" value="1"/>
</dbReference>
<reference evidence="1" key="1">
    <citation type="journal article" date="2015" name="Nature">
        <title>Complex archaea that bridge the gap between prokaryotes and eukaryotes.</title>
        <authorList>
            <person name="Spang A."/>
            <person name="Saw J.H."/>
            <person name="Jorgensen S.L."/>
            <person name="Zaremba-Niedzwiedzka K."/>
            <person name="Martijn J."/>
            <person name="Lind A.E."/>
            <person name="van Eijk R."/>
            <person name="Schleper C."/>
            <person name="Guy L."/>
            <person name="Ettema T.J."/>
        </authorList>
    </citation>
    <scope>NUCLEOTIDE SEQUENCE</scope>
</reference>
<feature type="non-terminal residue" evidence="1">
    <location>
        <position position="228"/>
    </location>
</feature>
<dbReference type="PANTHER" id="PTHR42870">
    <property type="entry name" value="ACETYL-COA C-ACETYLTRANSFERASE"/>
    <property type="match status" value="1"/>
</dbReference>
<accession>A0A0F9GRF4</accession>
<dbReference type="EMBL" id="LAZR01025405">
    <property type="protein sequence ID" value="KKL72015.1"/>
    <property type="molecule type" value="Genomic_DNA"/>
</dbReference>
<gene>
    <name evidence="1" type="ORF">LCGC14_2089130</name>
</gene>
<sequence length="228" mass="23806">MPTKVAIVGVGHTAFRATSPGLSYKELMFEAATRAYQDAGLDARREIDSFLTCSEDLAEGTSIFDEYVPDQIGGAERPVYTVGGDTIQGLATAYMQIASGIVDVVSVEAHSKASNVVTPGELHAFALDPIFVRPLGFNAHAMAGLEASAYLAATGTTREQCAHVVAKNRRNALANPSAAHAAAIDPQDVLASPPAFAPLTELEVSAPADGALVIVLASEERAKKLKGQ</sequence>
<dbReference type="GO" id="GO:0016746">
    <property type="term" value="F:acyltransferase activity"/>
    <property type="evidence" value="ECO:0007669"/>
    <property type="project" value="InterPro"/>
</dbReference>
<protein>
    <recommendedName>
        <fullName evidence="2">Thiolase N-terminal domain-containing protein</fullName>
    </recommendedName>
</protein>
<organism evidence="1">
    <name type="scientific">marine sediment metagenome</name>
    <dbReference type="NCBI Taxonomy" id="412755"/>
    <lineage>
        <taxon>unclassified sequences</taxon>
        <taxon>metagenomes</taxon>
        <taxon>ecological metagenomes</taxon>
    </lineage>
</organism>
<name>A0A0F9GRF4_9ZZZZ</name>
<dbReference type="InterPro" id="IPR016039">
    <property type="entry name" value="Thiolase-like"/>
</dbReference>
<dbReference type="PANTHER" id="PTHR42870:SF6">
    <property type="entry name" value="ACETYL-COA C-ACYLTRANSFERASE"/>
    <property type="match status" value="1"/>
</dbReference>
<dbReference type="SUPFAM" id="SSF53901">
    <property type="entry name" value="Thiolase-like"/>
    <property type="match status" value="1"/>
</dbReference>
<proteinExistence type="predicted"/>
<dbReference type="AlphaFoldDB" id="A0A0F9GRF4"/>
<evidence type="ECO:0008006" key="2">
    <source>
        <dbReference type="Google" id="ProtNLM"/>
    </source>
</evidence>
<dbReference type="Gene3D" id="3.40.47.10">
    <property type="match status" value="1"/>
</dbReference>
<comment type="caution">
    <text evidence="1">The sequence shown here is derived from an EMBL/GenBank/DDBJ whole genome shotgun (WGS) entry which is preliminary data.</text>
</comment>